<feature type="compositionally biased region" description="Low complexity" evidence="1">
    <location>
        <begin position="219"/>
        <end position="232"/>
    </location>
</feature>
<feature type="region of interest" description="Disordered" evidence="1">
    <location>
        <begin position="88"/>
        <end position="283"/>
    </location>
</feature>
<sequence length="619" mass="65793">MAPGSHTPPTSDRDRAPGNPPPPGDGYTRLHITPLDQELLKIVIPPSVLPGTRNISLHTIETFPERRYGFVDLPATEADKLRKKLHGSTLKGVKMRIEPARPEKQTQQQPDDDAAAAAAAAKQARPRKSPDGAETSKKRKRDPNLVEGVLLKDRKVKRGWTESADTKRKSRSERKPKSSGGKDRGSEEEEKKKKKKKTRQRSKYTEHDECLLKTRLPPNAAAADSGDNASGSNKKKKNKSKGGGGGGGGGGGREVTVHEFEKATRFPGFLKTAAPEASGSRAAEFVEGKGWIDEHGNVVEAVKQRAASAPASKQSAGSAEGKSIGAEESSDDGTSSSGASTDDDDTDGAADEEGGHHEKEDGGQNSESGLPDASAASPRHTHAEAGERNKRSQASQADADDSSTSSDDTSSSGGSSDNDHDSDEERNKGGPTDGDGAESRSDAPSSGPSPSPAGEIPPAPTTPSAKVHPLEALYKRPKLNVSVATGSQAGQPFSFFGGPGGETPLAAATALPMTPYTRQDFEYRSVRSAAPTPDTAHPSRAKNFWAPQDEEEAEPADEANEGGDASDAQPEKGQSASSEFQTWFWDNRRELNKSWMTRKKSAAKEKRHRENKARASRAI</sequence>
<feature type="compositionally biased region" description="Basic and acidic residues" evidence="1">
    <location>
        <begin position="353"/>
        <end position="362"/>
    </location>
</feature>
<evidence type="ECO:0008006" key="4">
    <source>
        <dbReference type="Google" id="ProtNLM"/>
    </source>
</evidence>
<feature type="region of interest" description="Disordered" evidence="1">
    <location>
        <begin position="1"/>
        <end position="30"/>
    </location>
</feature>
<feature type="region of interest" description="Disordered" evidence="1">
    <location>
        <begin position="595"/>
        <end position="619"/>
    </location>
</feature>
<protein>
    <recommendedName>
        <fullName evidence="4">Suppressor protein SRP40</fullName>
    </recommendedName>
</protein>
<gene>
    <name evidence="2" type="ORF">UVI_02002240</name>
</gene>
<dbReference type="Proteomes" id="UP000054053">
    <property type="component" value="Unassembled WGS sequence"/>
</dbReference>
<dbReference type="AlphaFoldDB" id="A0A1B5L2H6"/>
<evidence type="ECO:0000313" key="3">
    <source>
        <dbReference type="Proteomes" id="UP000054053"/>
    </source>
</evidence>
<feature type="compositionally biased region" description="Basic and acidic residues" evidence="1">
    <location>
        <begin position="417"/>
        <end position="428"/>
    </location>
</feature>
<accession>A0A1B5L2H6</accession>
<feature type="region of interest" description="Disordered" evidence="1">
    <location>
        <begin position="522"/>
        <end position="583"/>
    </location>
</feature>
<feature type="compositionally biased region" description="Gly residues" evidence="1">
    <location>
        <begin position="241"/>
        <end position="253"/>
    </location>
</feature>
<feature type="compositionally biased region" description="Basic and acidic residues" evidence="1">
    <location>
        <begin position="173"/>
        <end position="191"/>
    </location>
</feature>
<evidence type="ECO:0000313" key="2">
    <source>
        <dbReference type="EMBL" id="GAO17664.1"/>
    </source>
</evidence>
<feature type="compositionally biased region" description="Basic and acidic residues" evidence="1">
    <location>
        <begin position="203"/>
        <end position="212"/>
    </location>
</feature>
<proteinExistence type="predicted"/>
<name>A0A1B5L2H6_USTVR</name>
<reference evidence="3" key="1">
    <citation type="journal article" date="2016" name="Genome Announc.">
        <title>Genome sequence of Ustilaginoidea virens IPU010, a rice pathogenic fungus causing false smut.</title>
        <authorList>
            <person name="Kumagai T."/>
            <person name="Ishii T."/>
            <person name="Terai G."/>
            <person name="Umemura M."/>
            <person name="Machida M."/>
            <person name="Asai K."/>
        </authorList>
    </citation>
    <scope>NUCLEOTIDE SEQUENCE [LARGE SCALE GENOMIC DNA]</scope>
    <source>
        <strain evidence="3">IPU010</strain>
    </source>
</reference>
<feature type="compositionally biased region" description="Polar residues" evidence="1">
    <location>
        <begin position="572"/>
        <end position="581"/>
    </location>
</feature>
<feature type="compositionally biased region" description="Low complexity" evidence="1">
    <location>
        <begin position="392"/>
        <end position="416"/>
    </location>
</feature>
<evidence type="ECO:0000256" key="1">
    <source>
        <dbReference type="SAM" id="MobiDB-lite"/>
    </source>
</evidence>
<feature type="region of interest" description="Disordered" evidence="1">
    <location>
        <begin position="303"/>
        <end position="471"/>
    </location>
</feature>
<comment type="caution">
    <text evidence="2">The sequence shown here is derived from an EMBL/GenBank/DDBJ whole genome shotgun (WGS) entry which is preliminary data.</text>
</comment>
<feature type="compositionally biased region" description="Acidic residues" evidence="1">
    <location>
        <begin position="548"/>
        <end position="561"/>
    </location>
</feature>
<feature type="compositionally biased region" description="Basic and acidic residues" evidence="1">
    <location>
        <begin position="95"/>
        <end position="104"/>
    </location>
</feature>
<feature type="compositionally biased region" description="Basic and acidic residues" evidence="1">
    <location>
        <begin position="255"/>
        <end position="264"/>
    </location>
</feature>
<feature type="compositionally biased region" description="Basic residues" evidence="1">
    <location>
        <begin position="192"/>
        <end position="202"/>
    </location>
</feature>
<feature type="compositionally biased region" description="Pro residues" evidence="1">
    <location>
        <begin position="447"/>
        <end position="461"/>
    </location>
</feature>
<feature type="compositionally biased region" description="Acidic residues" evidence="1">
    <location>
        <begin position="341"/>
        <end position="352"/>
    </location>
</feature>
<dbReference type="EMBL" id="BBTG02000001">
    <property type="protein sequence ID" value="GAO17664.1"/>
    <property type="molecule type" value="Genomic_DNA"/>
</dbReference>
<feature type="compositionally biased region" description="Basic residues" evidence="1">
    <location>
        <begin position="596"/>
        <end position="619"/>
    </location>
</feature>
<organism evidence="2 3">
    <name type="scientific">Ustilaginoidea virens</name>
    <name type="common">Rice false smut fungus</name>
    <name type="synonym">Villosiclava virens</name>
    <dbReference type="NCBI Taxonomy" id="1159556"/>
    <lineage>
        <taxon>Eukaryota</taxon>
        <taxon>Fungi</taxon>
        <taxon>Dikarya</taxon>
        <taxon>Ascomycota</taxon>
        <taxon>Pezizomycotina</taxon>
        <taxon>Sordariomycetes</taxon>
        <taxon>Hypocreomycetidae</taxon>
        <taxon>Hypocreales</taxon>
        <taxon>Clavicipitaceae</taxon>
        <taxon>Ustilaginoidea</taxon>
    </lineage>
</organism>
<feature type="compositionally biased region" description="Basic and acidic residues" evidence="1">
    <location>
        <begin position="381"/>
        <end position="390"/>
    </location>
</feature>